<gene>
    <name evidence="4" type="ORF">UFOPK4098_01339</name>
    <name evidence="5" type="ORF">UFOPK4347_01330</name>
</gene>
<evidence type="ECO:0000259" key="3">
    <source>
        <dbReference type="Pfam" id="PF25087"/>
    </source>
</evidence>
<feature type="domain" description="Nucleotidyl transferase" evidence="2">
    <location>
        <begin position="3"/>
        <end position="234"/>
    </location>
</feature>
<proteinExistence type="inferred from homology"/>
<dbReference type="InterPro" id="IPR029044">
    <property type="entry name" value="Nucleotide-diphossugar_trans"/>
</dbReference>
<evidence type="ECO:0000259" key="2">
    <source>
        <dbReference type="Pfam" id="PF00483"/>
    </source>
</evidence>
<evidence type="ECO:0000313" key="4">
    <source>
        <dbReference type="EMBL" id="CAB5028651.1"/>
    </source>
</evidence>
<reference evidence="4" key="1">
    <citation type="submission" date="2020-05" db="EMBL/GenBank/DDBJ databases">
        <authorList>
            <person name="Chiriac C."/>
            <person name="Salcher M."/>
            <person name="Ghai R."/>
            <person name="Kavagutti S V."/>
        </authorList>
    </citation>
    <scope>NUCLEOTIDE SEQUENCE</scope>
</reference>
<name>A0A6J7RIS0_9ZZZZ</name>
<accession>A0A6J7RIS0</accession>
<sequence>MDAVILVGGFGTRLRPLTLTTPKPLLPVGNVSILARVIAGLEKAGVTRAVLALGFKPQPFIDAFPGNQCGGVHLEYAVEPEPLDTGGAIAFAARFAGISQTFIVVNGDVLTSLDVSTLVAFHKKNAAEGTLHLTPVEDPSQFGVVETATSGQVTRFVEKPAPGETTSFNVNAGTYVLEPSVIERIAVNQKTSIERVVFPAMVAQGTLFAVPTNDSWVDTGRPETYIAANMSTLENVQGNKLVHAASRVAATATIEQSVVGPLCVVGEYSHLSHSVVIAGAEIGESAAIENSVIMGVVGSTAQLKNCIIGADGVVEPGEVLNNVKRPSPDGV</sequence>
<protein>
    <submittedName>
        <fullName evidence="4">Unannotated protein</fullName>
    </submittedName>
</protein>
<dbReference type="EMBL" id="CAFBPN010000101">
    <property type="protein sequence ID" value="CAB5028651.1"/>
    <property type="molecule type" value="Genomic_DNA"/>
</dbReference>
<dbReference type="InterPro" id="IPR056729">
    <property type="entry name" value="GMPPB_C"/>
</dbReference>
<dbReference type="InterPro" id="IPR005835">
    <property type="entry name" value="NTP_transferase_dom"/>
</dbReference>
<evidence type="ECO:0000256" key="1">
    <source>
        <dbReference type="ARBA" id="ARBA00007274"/>
    </source>
</evidence>
<organism evidence="4">
    <name type="scientific">freshwater metagenome</name>
    <dbReference type="NCBI Taxonomy" id="449393"/>
    <lineage>
        <taxon>unclassified sequences</taxon>
        <taxon>metagenomes</taxon>
        <taxon>ecological metagenomes</taxon>
    </lineage>
</organism>
<dbReference type="Pfam" id="PF00483">
    <property type="entry name" value="NTP_transferase"/>
    <property type="match status" value="1"/>
</dbReference>
<dbReference type="CDD" id="cd04181">
    <property type="entry name" value="NTP_transferase"/>
    <property type="match status" value="1"/>
</dbReference>
<dbReference type="EMBL" id="CAFBQU010000042">
    <property type="protein sequence ID" value="CAB5066929.1"/>
    <property type="molecule type" value="Genomic_DNA"/>
</dbReference>
<dbReference type="Gene3D" id="3.90.550.10">
    <property type="entry name" value="Spore Coat Polysaccharide Biosynthesis Protein SpsA, Chain A"/>
    <property type="match status" value="1"/>
</dbReference>
<dbReference type="Pfam" id="PF25087">
    <property type="entry name" value="GMPPB_C"/>
    <property type="match status" value="1"/>
</dbReference>
<dbReference type="SUPFAM" id="SSF53448">
    <property type="entry name" value="Nucleotide-diphospho-sugar transferases"/>
    <property type="match status" value="1"/>
</dbReference>
<dbReference type="PANTHER" id="PTHR22572">
    <property type="entry name" value="SUGAR-1-PHOSPHATE GUANYL TRANSFERASE"/>
    <property type="match status" value="1"/>
</dbReference>
<dbReference type="AlphaFoldDB" id="A0A6J7RIS0"/>
<evidence type="ECO:0000313" key="5">
    <source>
        <dbReference type="EMBL" id="CAB5066929.1"/>
    </source>
</evidence>
<feature type="domain" description="Mannose-1-phosphate guanyltransferase C-terminal" evidence="3">
    <location>
        <begin position="236"/>
        <end position="323"/>
    </location>
</feature>
<dbReference type="Gene3D" id="2.160.10.10">
    <property type="entry name" value="Hexapeptide repeat proteins"/>
    <property type="match status" value="1"/>
</dbReference>
<comment type="similarity">
    <text evidence="1">Belongs to the transferase hexapeptide repeat family.</text>
</comment>
<dbReference type="InterPro" id="IPR050486">
    <property type="entry name" value="Mannose-1P_guanyltransferase"/>
</dbReference>